<dbReference type="CDD" id="cd06579">
    <property type="entry name" value="TM_PBP1_transp_AraH_like"/>
    <property type="match status" value="1"/>
</dbReference>
<evidence type="ECO:0000256" key="1">
    <source>
        <dbReference type="ARBA" id="ARBA00004651"/>
    </source>
</evidence>
<evidence type="ECO:0000256" key="6">
    <source>
        <dbReference type="ARBA" id="ARBA00022989"/>
    </source>
</evidence>
<feature type="transmembrane region" description="Helical" evidence="8">
    <location>
        <begin position="280"/>
        <end position="299"/>
    </location>
</feature>
<dbReference type="PANTHER" id="PTHR32196">
    <property type="entry name" value="ABC TRANSPORTER PERMEASE PROTEIN YPHD-RELATED-RELATED"/>
    <property type="match status" value="1"/>
</dbReference>
<feature type="transmembrane region" description="Helical" evidence="8">
    <location>
        <begin position="98"/>
        <end position="123"/>
    </location>
</feature>
<feature type="transmembrane region" description="Helical" evidence="8">
    <location>
        <begin position="253"/>
        <end position="273"/>
    </location>
</feature>
<feature type="transmembrane region" description="Helical" evidence="8">
    <location>
        <begin position="173"/>
        <end position="195"/>
    </location>
</feature>
<keyword evidence="5 8" id="KW-0812">Transmembrane</keyword>
<feature type="transmembrane region" description="Helical" evidence="8">
    <location>
        <begin position="305"/>
        <end position="325"/>
    </location>
</feature>
<dbReference type="RefSeq" id="WP_081727841.1">
    <property type="nucleotide sequence ID" value="NZ_BAUU01000001.1"/>
</dbReference>
<dbReference type="OrthoDB" id="9813906at2"/>
<evidence type="ECO:0000313" key="10">
    <source>
        <dbReference type="Proteomes" id="UP000018895"/>
    </source>
</evidence>
<comment type="subcellular location">
    <subcellularLocation>
        <location evidence="1">Cell membrane</location>
        <topology evidence="1">Multi-pass membrane protein</topology>
    </subcellularLocation>
</comment>
<dbReference type="PANTHER" id="PTHR32196:SF21">
    <property type="entry name" value="ABC TRANSPORTER PERMEASE PROTEIN YPHD-RELATED"/>
    <property type="match status" value="1"/>
</dbReference>
<evidence type="ECO:0000256" key="7">
    <source>
        <dbReference type="ARBA" id="ARBA00023136"/>
    </source>
</evidence>
<keyword evidence="7 8" id="KW-0472">Membrane</keyword>
<dbReference type="GO" id="GO:0022857">
    <property type="term" value="F:transmembrane transporter activity"/>
    <property type="evidence" value="ECO:0007669"/>
    <property type="project" value="InterPro"/>
</dbReference>
<keyword evidence="10" id="KW-1185">Reference proteome</keyword>
<proteinExistence type="predicted"/>
<feature type="transmembrane region" description="Helical" evidence="8">
    <location>
        <begin position="29"/>
        <end position="50"/>
    </location>
</feature>
<sequence length="330" mass="35092">MKIITNENNPTPTNEAKSNKQLFKLNQEIILFLVLIGLIIFFSVMSTSFFTTGNFINITRQVAMLGIIAAGMAMVLLIGGIDLSVASNVALTSVSMGMLIAAGVNPFIAILIGISIGVLVGLINGLIITKVGIPALITTLGMLTIVRGVTFVITDGYPVFGFPESIRWFGTGFVMGIPVPVIMMVLVFILVYILLYKTYIGRHIYALGGNEEAAHLSGINTNKIQLMVYMMSGFFCSIAGLILLGRLNSGQPNALQGFELDVVTAVVLGGVSIFGGQGKLIGVILGVLIMGVLSNGLVILNVGEFYQMVIVGSVLIIAVGADRIFNKKKK</sequence>
<evidence type="ECO:0000256" key="2">
    <source>
        <dbReference type="ARBA" id="ARBA00022448"/>
    </source>
</evidence>
<protein>
    <submittedName>
        <fullName evidence="9">Ribose ABC transport system</fullName>
    </submittedName>
</protein>
<dbReference type="EMBL" id="BAUU01000001">
    <property type="protein sequence ID" value="GAE28826.1"/>
    <property type="molecule type" value="Genomic_DNA"/>
</dbReference>
<evidence type="ECO:0000256" key="4">
    <source>
        <dbReference type="ARBA" id="ARBA00022519"/>
    </source>
</evidence>
<keyword evidence="3" id="KW-1003">Cell membrane</keyword>
<keyword evidence="4" id="KW-0997">Cell inner membrane</keyword>
<organism evidence="9 10">
    <name type="scientific">Halalkalibacter hemicellulosilyticusJCM 9152</name>
    <dbReference type="NCBI Taxonomy" id="1236971"/>
    <lineage>
        <taxon>Bacteria</taxon>
        <taxon>Bacillati</taxon>
        <taxon>Bacillota</taxon>
        <taxon>Bacilli</taxon>
        <taxon>Bacillales</taxon>
        <taxon>Bacillaceae</taxon>
        <taxon>Halalkalibacter</taxon>
    </lineage>
</organism>
<feature type="transmembrane region" description="Helical" evidence="8">
    <location>
        <begin position="226"/>
        <end position="247"/>
    </location>
</feature>
<feature type="transmembrane region" description="Helical" evidence="8">
    <location>
        <begin position="62"/>
        <end position="86"/>
    </location>
</feature>
<comment type="caution">
    <text evidence="9">The sequence shown here is derived from an EMBL/GenBank/DDBJ whole genome shotgun (WGS) entry which is preliminary data.</text>
</comment>
<evidence type="ECO:0000313" key="9">
    <source>
        <dbReference type="EMBL" id="GAE28826.1"/>
    </source>
</evidence>
<dbReference type="Proteomes" id="UP000018895">
    <property type="component" value="Unassembled WGS sequence"/>
</dbReference>
<dbReference type="AlphaFoldDB" id="W4Q9U1"/>
<dbReference type="STRING" id="1236971.JCM9152_160"/>
<dbReference type="GO" id="GO:0005886">
    <property type="term" value="C:plasma membrane"/>
    <property type="evidence" value="ECO:0007669"/>
    <property type="project" value="UniProtKB-SubCell"/>
</dbReference>
<gene>
    <name evidence="9" type="ORF">JCM9152_160</name>
</gene>
<name>W4Q9U1_9BACI</name>
<evidence type="ECO:0000256" key="5">
    <source>
        <dbReference type="ARBA" id="ARBA00022692"/>
    </source>
</evidence>
<keyword evidence="6 8" id="KW-1133">Transmembrane helix</keyword>
<accession>W4Q9U1</accession>
<reference evidence="9" key="1">
    <citation type="journal article" date="2014" name="Genome Announc.">
        <title>Draft Genome Sequences of Three Alkaliphilic Bacillus Strains, Bacillus wakoensis JCM 9140T, Bacillus akibai JCM 9157T, and Bacillus hemicellulosilyticus JCM 9152T.</title>
        <authorList>
            <person name="Yuki M."/>
            <person name="Oshima K."/>
            <person name="Suda W."/>
            <person name="Oshida Y."/>
            <person name="Kitamura K."/>
            <person name="Iida T."/>
            <person name="Hattori M."/>
            <person name="Ohkuma M."/>
        </authorList>
    </citation>
    <scope>NUCLEOTIDE SEQUENCE [LARGE SCALE GENOMIC DNA]</scope>
    <source>
        <strain evidence="9">JCM 9152</strain>
    </source>
</reference>
<dbReference type="InterPro" id="IPR001851">
    <property type="entry name" value="ABC_transp_permease"/>
</dbReference>
<dbReference type="Pfam" id="PF02653">
    <property type="entry name" value="BPD_transp_2"/>
    <property type="match status" value="1"/>
</dbReference>
<evidence type="ECO:0000256" key="8">
    <source>
        <dbReference type="SAM" id="Phobius"/>
    </source>
</evidence>
<feature type="transmembrane region" description="Helical" evidence="8">
    <location>
        <begin position="135"/>
        <end position="153"/>
    </location>
</feature>
<keyword evidence="2" id="KW-0813">Transport</keyword>
<evidence type="ECO:0000256" key="3">
    <source>
        <dbReference type="ARBA" id="ARBA00022475"/>
    </source>
</evidence>